<protein>
    <recommendedName>
        <fullName evidence="6">Fe2OG dioxygenase domain-containing protein</fullName>
    </recommendedName>
</protein>
<keyword evidence="3" id="KW-0223">Dioxygenase</keyword>
<evidence type="ECO:0000256" key="3">
    <source>
        <dbReference type="ARBA" id="ARBA00022964"/>
    </source>
</evidence>
<evidence type="ECO:0000256" key="2">
    <source>
        <dbReference type="ARBA" id="ARBA00022723"/>
    </source>
</evidence>
<evidence type="ECO:0000259" key="6">
    <source>
        <dbReference type="PROSITE" id="PS51471"/>
    </source>
</evidence>
<comment type="cofactor">
    <cofactor evidence="1">
        <name>L-ascorbate</name>
        <dbReference type="ChEBI" id="CHEBI:38290"/>
    </cofactor>
</comment>
<dbReference type="InterPro" id="IPR006620">
    <property type="entry name" value="Pro_4_hyd_alph"/>
</dbReference>
<reference evidence="7" key="1">
    <citation type="submission" date="2018-05" db="EMBL/GenBank/DDBJ databases">
        <authorList>
            <person name="Lanie J.A."/>
            <person name="Ng W.-L."/>
            <person name="Kazmierczak K.M."/>
            <person name="Andrzejewski T.M."/>
            <person name="Davidsen T.M."/>
            <person name="Wayne K.J."/>
            <person name="Tettelin H."/>
            <person name="Glass J.I."/>
            <person name="Rusch D."/>
            <person name="Podicherti R."/>
            <person name="Tsui H.-C.T."/>
            <person name="Winkler M.E."/>
        </authorList>
    </citation>
    <scope>NUCLEOTIDE SEQUENCE</scope>
</reference>
<dbReference type="GO" id="GO:0051213">
    <property type="term" value="F:dioxygenase activity"/>
    <property type="evidence" value="ECO:0007669"/>
    <property type="project" value="UniProtKB-KW"/>
</dbReference>
<dbReference type="GO" id="GO:0016705">
    <property type="term" value="F:oxidoreductase activity, acting on paired donors, with incorporation or reduction of molecular oxygen"/>
    <property type="evidence" value="ECO:0007669"/>
    <property type="project" value="InterPro"/>
</dbReference>
<dbReference type="GO" id="GO:0031418">
    <property type="term" value="F:L-ascorbic acid binding"/>
    <property type="evidence" value="ECO:0007669"/>
    <property type="project" value="InterPro"/>
</dbReference>
<evidence type="ECO:0000313" key="7">
    <source>
        <dbReference type="EMBL" id="SVD20492.1"/>
    </source>
</evidence>
<dbReference type="EMBL" id="UINC01135999">
    <property type="protein sequence ID" value="SVD20492.1"/>
    <property type="molecule type" value="Genomic_DNA"/>
</dbReference>
<name>A0A382TFE2_9ZZZZ</name>
<proteinExistence type="predicted"/>
<organism evidence="7">
    <name type="scientific">marine metagenome</name>
    <dbReference type="NCBI Taxonomy" id="408172"/>
    <lineage>
        <taxon>unclassified sequences</taxon>
        <taxon>metagenomes</taxon>
        <taxon>ecological metagenomes</taxon>
    </lineage>
</organism>
<keyword evidence="4" id="KW-0560">Oxidoreductase</keyword>
<dbReference type="AlphaFoldDB" id="A0A382TFE2"/>
<keyword evidence="2" id="KW-0479">Metal-binding</keyword>
<evidence type="ECO:0000256" key="4">
    <source>
        <dbReference type="ARBA" id="ARBA00023002"/>
    </source>
</evidence>
<dbReference type="GO" id="GO:0005506">
    <property type="term" value="F:iron ion binding"/>
    <property type="evidence" value="ECO:0007669"/>
    <property type="project" value="InterPro"/>
</dbReference>
<feature type="non-terminal residue" evidence="7">
    <location>
        <position position="226"/>
    </location>
</feature>
<dbReference type="SMART" id="SM00702">
    <property type="entry name" value="P4Hc"/>
    <property type="match status" value="1"/>
</dbReference>
<dbReference type="PROSITE" id="PS51471">
    <property type="entry name" value="FE2OG_OXY"/>
    <property type="match status" value="1"/>
</dbReference>
<accession>A0A382TFE2</accession>
<dbReference type="Gene3D" id="2.60.120.620">
    <property type="entry name" value="q2cbj1_9rhob like domain"/>
    <property type="match status" value="1"/>
</dbReference>
<feature type="domain" description="Fe2OG dioxygenase" evidence="6">
    <location>
        <begin position="147"/>
        <end position="226"/>
    </location>
</feature>
<sequence>MSFEKTLTAVGLQYTPPSPSPQRMLKDRFSVLNSECSQADWHRKFVSPAIRHKEYDLCIDELAPRGHSNIFTGQLLTKDFCSQAIGLAEEAAAWTNDRHENYPTTDVLISDLGLNALYENNVLSEYIYPLAKQLWRLVGKEWDPQNRVSETFLVKYSPDTQAHLSLHHDSSDYTCVVALNDEFEGGGTYFDRQQLLSNGGVGSFTLHPGNITHRHGARAVTAGVRY</sequence>
<gene>
    <name evidence="7" type="ORF">METZ01_LOCUS373346</name>
</gene>
<keyword evidence="5" id="KW-0408">Iron</keyword>
<evidence type="ECO:0000256" key="1">
    <source>
        <dbReference type="ARBA" id="ARBA00001961"/>
    </source>
</evidence>
<dbReference type="InterPro" id="IPR005123">
    <property type="entry name" value="Oxoglu/Fe-dep_dioxygenase_dom"/>
</dbReference>
<evidence type="ECO:0000256" key="5">
    <source>
        <dbReference type="ARBA" id="ARBA00023004"/>
    </source>
</evidence>